<dbReference type="EMBL" id="JASBQV010000001">
    <property type="protein sequence ID" value="MDI3233614.1"/>
    <property type="molecule type" value="Genomic_DNA"/>
</dbReference>
<sequence>MELIDQLTAAHIPLLKLAEEKKQVLIQNDMQRLSQIVKEEPVHLKRIEQLEQQRIEQMGTMTMTEWLQVHPTDVDSMRQLLQAIGQLKALNELNADLLEQSLQYLNWHLELLIPEADDFTYGQSALDRAHFNRNA</sequence>
<keyword evidence="2" id="KW-0282">Flagellum</keyword>
<proteinExistence type="predicted"/>
<gene>
    <name evidence="2" type="ORF">QK289_01250</name>
</gene>
<keyword evidence="2" id="KW-0969">Cilium</keyword>
<reference evidence="2 3" key="1">
    <citation type="submission" date="2023-04" db="EMBL/GenBank/DDBJ databases">
        <title>Antarctic isolates genomes.</title>
        <authorList>
            <person name="Dimov S.G."/>
        </authorList>
    </citation>
    <scope>NUCLEOTIDE SEQUENCE [LARGE SCALE GENOMIC DNA]</scope>
    <source>
        <strain evidence="2 3">AL19</strain>
    </source>
</reference>
<dbReference type="Proteomes" id="UP001243286">
    <property type="component" value="Unassembled WGS sequence"/>
</dbReference>
<dbReference type="SUPFAM" id="SSF140566">
    <property type="entry name" value="FlgN-like"/>
    <property type="match status" value="1"/>
</dbReference>
<protein>
    <submittedName>
        <fullName evidence="2">Flagellar protein FlgN</fullName>
    </submittedName>
</protein>
<dbReference type="InterPro" id="IPR036679">
    <property type="entry name" value="FlgN-like_sf"/>
</dbReference>
<dbReference type="InterPro" id="IPR007809">
    <property type="entry name" value="FlgN-like"/>
</dbReference>
<comment type="caution">
    <text evidence="2">The sequence shown here is derived from an EMBL/GenBank/DDBJ whole genome shotgun (WGS) entry which is preliminary data.</text>
</comment>
<evidence type="ECO:0000313" key="2">
    <source>
        <dbReference type="EMBL" id="MDI3233614.1"/>
    </source>
</evidence>
<evidence type="ECO:0000313" key="3">
    <source>
        <dbReference type="Proteomes" id="UP001243286"/>
    </source>
</evidence>
<evidence type="ECO:0000256" key="1">
    <source>
        <dbReference type="ARBA" id="ARBA00022795"/>
    </source>
</evidence>
<name>A0ABT6QY40_9BACL</name>
<keyword evidence="1" id="KW-1005">Bacterial flagellum biogenesis</keyword>
<accession>A0ABT6QY40</accession>
<dbReference type="Pfam" id="PF05130">
    <property type="entry name" value="FlgN"/>
    <property type="match status" value="1"/>
</dbReference>
<keyword evidence="3" id="KW-1185">Reference proteome</keyword>
<dbReference type="Gene3D" id="1.20.58.300">
    <property type="entry name" value="FlgN-like"/>
    <property type="match status" value="1"/>
</dbReference>
<dbReference type="RefSeq" id="WP_014971229.1">
    <property type="nucleotide sequence ID" value="NZ_JANJYY010000007.1"/>
</dbReference>
<keyword evidence="2" id="KW-0966">Cell projection</keyword>
<organism evidence="2 3">
    <name type="scientific">Exiguobacterium antarcticum</name>
    <dbReference type="NCBI Taxonomy" id="132920"/>
    <lineage>
        <taxon>Bacteria</taxon>
        <taxon>Bacillati</taxon>
        <taxon>Bacillota</taxon>
        <taxon>Bacilli</taxon>
        <taxon>Bacillales</taxon>
        <taxon>Bacillales Family XII. Incertae Sedis</taxon>
        <taxon>Exiguobacterium</taxon>
    </lineage>
</organism>